<evidence type="ECO:0000313" key="3">
    <source>
        <dbReference type="Proteomes" id="UP000788993"/>
    </source>
</evidence>
<proteinExistence type="predicted"/>
<name>A0A9P8P421_9ASCO</name>
<comment type="caution">
    <text evidence="2">The sequence shown here is derived from an EMBL/GenBank/DDBJ whole genome shotgun (WGS) entry which is preliminary data.</text>
</comment>
<reference evidence="2" key="2">
    <citation type="submission" date="2021-01" db="EMBL/GenBank/DDBJ databases">
        <authorList>
            <person name="Schikora-Tamarit M.A."/>
        </authorList>
    </citation>
    <scope>NUCLEOTIDE SEQUENCE</scope>
    <source>
        <strain evidence="2">NCAIM Y.01608</strain>
    </source>
</reference>
<reference evidence="2" key="1">
    <citation type="journal article" date="2021" name="Open Biol.">
        <title>Shared evolutionary footprints suggest mitochondrial oxidative damage underlies multiple complex I losses in fungi.</title>
        <authorList>
            <person name="Schikora-Tamarit M.A."/>
            <person name="Marcet-Houben M."/>
            <person name="Nosek J."/>
            <person name="Gabaldon T."/>
        </authorList>
    </citation>
    <scope>NUCLEOTIDE SEQUENCE</scope>
    <source>
        <strain evidence="2">NCAIM Y.01608</strain>
    </source>
</reference>
<evidence type="ECO:0000313" key="2">
    <source>
        <dbReference type="EMBL" id="KAH3664860.1"/>
    </source>
</evidence>
<gene>
    <name evidence="2" type="ORF">OGATHE_003675</name>
</gene>
<protein>
    <submittedName>
        <fullName evidence="2">Uncharacterized protein</fullName>
    </submittedName>
</protein>
<dbReference type="EMBL" id="JAEUBD010001178">
    <property type="protein sequence ID" value="KAH3664860.1"/>
    <property type="molecule type" value="Genomic_DNA"/>
</dbReference>
<dbReference type="AlphaFoldDB" id="A0A9P8P421"/>
<organism evidence="2 3">
    <name type="scientific">Ogataea polymorpha</name>
    <dbReference type="NCBI Taxonomy" id="460523"/>
    <lineage>
        <taxon>Eukaryota</taxon>
        <taxon>Fungi</taxon>
        <taxon>Dikarya</taxon>
        <taxon>Ascomycota</taxon>
        <taxon>Saccharomycotina</taxon>
        <taxon>Pichiomycetes</taxon>
        <taxon>Pichiales</taxon>
        <taxon>Pichiaceae</taxon>
        <taxon>Ogataea</taxon>
    </lineage>
</organism>
<evidence type="ECO:0000256" key="1">
    <source>
        <dbReference type="SAM" id="MobiDB-lite"/>
    </source>
</evidence>
<keyword evidence="3" id="KW-1185">Reference proteome</keyword>
<dbReference type="Proteomes" id="UP000788993">
    <property type="component" value="Unassembled WGS sequence"/>
</dbReference>
<accession>A0A9P8P421</accession>
<sequence>MISSFPPASLGATPLDTGDSNTEPARTILSVNGSILKARYSVKSLTFFWTSWPAFLTTSCCLVSNLYTICTRRGTPSSCGNECTLINLGTELNFTSSQPMVVVGGMRLVLASSALYTYSDTFVRIEGSFFSANPLLTLTNVSMASFFHLRKFGLYFLPIDFLK</sequence>
<feature type="region of interest" description="Disordered" evidence="1">
    <location>
        <begin position="1"/>
        <end position="21"/>
    </location>
</feature>